<dbReference type="Proteomes" id="UP000305836">
    <property type="component" value="Unassembled WGS sequence"/>
</dbReference>
<evidence type="ECO:0000256" key="1">
    <source>
        <dbReference type="SAM" id="Phobius"/>
    </source>
</evidence>
<dbReference type="OrthoDB" id="5998965at2"/>
<feature type="transmembrane region" description="Helical" evidence="1">
    <location>
        <begin position="50"/>
        <end position="72"/>
    </location>
</feature>
<sequence>MATITAPSAHTSPADLPLYRLHLMRAGYLLMGIGLAVVKWPAVISHSDSWPLFEGVVACILTAMSLLAFLGLRYPVRLLPILLFESIWKIIWLAVVALPKAAAGTMDAATQEVTINCAVVIVILAVTPWRYVWQHYVRTPGDSWR</sequence>
<reference evidence="2 3" key="1">
    <citation type="submission" date="2019-04" db="EMBL/GenBank/DDBJ databases">
        <title>Kribbella sp. NEAU-THZ 27 nov., a novel actinomycete isolated from soil.</title>
        <authorList>
            <person name="Duan L."/>
        </authorList>
    </citation>
    <scope>NUCLEOTIDE SEQUENCE [LARGE SCALE GENOMIC DNA]</scope>
    <source>
        <strain evidence="3">NEAU-THZ27</strain>
    </source>
</reference>
<keyword evidence="1" id="KW-1133">Transmembrane helix</keyword>
<feature type="transmembrane region" description="Helical" evidence="1">
    <location>
        <begin position="79"/>
        <end position="101"/>
    </location>
</feature>
<dbReference type="EMBL" id="SZPZ01000001">
    <property type="protein sequence ID" value="TKK82769.1"/>
    <property type="molecule type" value="Genomic_DNA"/>
</dbReference>
<evidence type="ECO:0000313" key="2">
    <source>
        <dbReference type="EMBL" id="TKK82769.1"/>
    </source>
</evidence>
<dbReference type="RefSeq" id="WP_137253458.1">
    <property type="nucleotide sequence ID" value="NZ_JBHSPQ010000001.1"/>
</dbReference>
<name>A0A4U3M3S2_9ACTN</name>
<comment type="caution">
    <text evidence="2">The sequence shown here is derived from an EMBL/GenBank/DDBJ whole genome shotgun (WGS) entry which is preliminary data.</text>
</comment>
<keyword evidence="1" id="KW-0812">Transmembrane</keyword>
<gene>
    <name evidence="2" type="ORF">FDA38_08420</name>
</gene>
<feature type="transmembrane region" description="Helical" evidence="1">
    <location>
        <begin position="26"/>
        <end position="44"/>
    </location>
</feature>
<feature type="transmembrane region" description="Helical" evidence="1">
    <location>
        <begin position="113"/>
        <end position="133"/>
    </location>
</feature>
<accession>A0A4U3M3S2</accession>
<organism evidence="2 3">
    <name type="scientific">Kribbella jiaozuonensis</name>
    <dbReference type="NCBI Taxonomy" id="2575441"/>
    <lineage>
        <taxon>Bacteria</taxon>
        <taxon>Bacillati</taxon>
        <taxon>Actinomycetota</taxon>
        <taxon>Actinomycetes</taxon>
        <taxon>Propionibacteriales</taxon>
        <taxon>Kribbellaceae</taxon>
        <taxon>Kribbella</taxon>
    </lineage>
</organism>
<dbReference type="AlphaFoldDB" id="A0A4U3M3S2"/>
<keyword evidence="1" id="KW-0472">Membrane</keyword>
<keyword evidence="3" id="KW-1185">Reference proteome</keyword>
<evidence type="ECO:0008006" key="4">
    <source>
        <dbReference type="Google" id="ProtNLM"/>
    </source>
</evidence>
<evidence type="ECO:0000313" key="3">
    <source>
        <dbReference type="Proteomes" id="UP000305836"/>
    </source>
</evidence>
<proteinExistence type="predicted"/>
<protein>
    <recommendedName>
        <fullName evidence="4">DoxX-like protein</fullName>
    </recommendedName>
</protein>